<proteinExistence type="predicted"/>
<dbReference type="InterPro" id="IPR017946">
    <property type="entry name" value="PLC-like_Pdiesterase_TIM-brl"/>
</dbReference>
<feature type="domain" description="GP-PDE" evidence="2">
    <location>
        <begin position="117"/>
        <end position="387"/>
    </location>
</feature>
<keyword evidence="1" id="KW-0732">Signal</keyword>
<dbReference type="PROSITE" id="PS50007">
    <property type="entry name" value="PIPLC_X_DOMAIN"/>
    <property type="match status" value="1"/>
</dbReference>
<sequence length="407" mass="44529">MRRNCCYNKVTIFIALCFSNMTIQAAAFAALSRSKSVEKLCSISTSLRSSSFAALDTLIDAGSAVTSTAVDTLCTAVKDTVKSLASTLQVIECNSVLLVETETTTPPFQASFLNNQVKVIGHRGSIYEEPENSVEGFLASAMIGCDAVELDVFLLKCGTLVVFHGDGTDESPGWLNDYCGIEGNILDYTADEVRKLRLNPDCKEFAAPKEKILSSYIPTLREVLKAVKDTPMTVKIELKGPGTALPTLMMVEELQMVNQVHFSSFCHENIKIIRDLRPERNQNGSHRYKTGCLFVEPPENFLDIALEVGASEVHLKYDTCTKERIDAIHAANMGSMAWFRGPPGMLEDTNSKYLDVGNEDEAMYQTVMRTGVEGLCVNRPNVLLSLLGRLASGVSEPSPLAPGFLLE</sequence>
<organism evidence="3">
    <name type="scientific">Leptocylindrus danicus</name>
    <dbReference type="NCBI Taxonomy" id="163516"/>
    <lineage>
        <taxon>Eukaryota</taxon>
        <taxon>Sar</taxon>
        <taxon>Stramenopiles</taxon>
        <taxon>Ochrophyta</taxon>
        <taxon>Bacillariophyta</taxon>
        <taxon>Coscinodiscophyceae</taxon>
        <taxon>Chaetocerotophycidae</taxon>
        <taxon>Leptocylindrales</taxon>
        <taxon>Leptocylindraceae</taxon>
        <taxon>Leptocylindrus</taxon>
    </lineage>
</organism>
<feature type="signal peptide" evidence="1">
    <location>
        <begin position="1"/>
        <end position="27"/>
    </location>
</feature>
<dbReference type="Pfam" id="PF03009">
    <property type="entry name" value="GDPD"/>
    <property type="match status" value="1"/>
</dbReference>
<name>A0A7S2JW17_9STRA</name>
<dbReference type="AlphaFoldDB" id="A0A7S2JW17"/>
<dbReference type="GO" id="GO:0006629">
    <property type="term" value="P:lipid metabolic process"/>
    <property type="evidence" value="ECO:0007669"/>
    <property type="project" value="InterPro"/>
</dbReference>
<dbReference type="PANTHER" id="PTHR46211:SF1">
    <property type="entry name" value="GLYCEROPHOSPHODIESTER PHOSPHODIESTERASE, CYTOPLASMIC"/>
    <property type="match status" value="1"/>
</dbReference>
<dbReference type="PANTHER" id="PTHR46211">
    <property type="entry name" value="GLYCEROPHOSPHORYL DIESTER PHOSPHODIESTERASE"/>
    <property type="match status" value="1"/>
</dbReference>
<reference evidence="3" key="1">
    <citation type="submission" date="2021-01" db="EMBL/GenBank/DDBJ databases">
        <authorList>
            <person name="Corre E."/>
            <person name="Pelletier E."/>
            <person name="Niang G."/>
            <person name="Scheremetjew M."/>
            <person name="Finn R."/>
            <person name="Kale V."/>
            <person name="Holt S."/>
            <person name="Cochrane G."/>
            <person name="Meng A."/>
            <person name="Brown T."/>
            <person name="Cohen L."/>
        </authorList>
    </citation>
    <scope>NUCLEOTIDE SEQUENCE</scope>
    <source>
        <strain evidence="3">B650</strain>
    </source>
</reference>
<protein>
    <recommendedName>
        <fullName evidence="2">GP-PDE domain-containing protein</fullName>
    </recommendedName>
</protein>
<dbReference type="PROSITE" id="PS51704">
    <property type="entry name" value="GP_PDE"/>
    <property type="match status" value="1"/>
</dbReference>
<dbReference type="SUPFAM" id="SSF51695">
    <property type="entry name" value="PLC-like phosphodiesterases"/>
    <property type="match status" value="1"/>
</dbReference>
<accession>A0A7S2JW17</accession>
<evidence type="ECO:0000259" key="2">
    <source>
        <dbReference type="PROSITE" id="PS51704"/>
    </source>
</evidence>
<evidence type="ECO:0000256" key="1">
    <source>
        <dbReference type="SAM" id="SignalP"/>
    </source>
</evidence>
<feature type="chain" id="PRO_5031479860" description="GP-PDE domain-containing protein" evidence="1">
    <location>
        <begin position="28"/>
        <end position="407"/>
    </location>
</feature>
<dbReference type="EMBL" id="HBGY01002891">
    <property type="protein sequence ID" value="CAD9558995.1"/>
    <property type="molecule type" value="Transcribed_RNA"/>
</dbReference>
<dbReference type="Gene3D" id="3.20.20.190">
    <property type="entry name" value="Phosphatidylinositol (PI) phosphodiesterase"/>
    <property type="match status" value="1"/>
</dbReference>
<dbReference type="GO" id="GO:0008081">
    <property type="term" value="F:phosphoric diester hydrolase activity"/>
    <property type="evidence" value="ECO:0007669"/>
    <property type="project" value="InterPro"/>
</dbReference>
<gene>
    <name evidence="3" type="ORF">LDAN0321_LOCUS1852</name>
</gene>
<dbReference type="InterPro" id="IPR030395">
    <property type="entry name" value="GP_PDE_dom"/>
</dbReference>
<evidence type="ECO:0000313" key="3">
    <source>
        <dbReference type="EMBL" id="CAD9558995.1"/>
    </source>
</evidence>